<name>A0A5N6F999_9EURO</name>
<dbReference type="Pfam" id="PF04412">
    <property type="entry name" value="AcnX"/>
    <property type="match status" value="2"/>
</dbReference>
<gene>
    <name evidence="4" type="ORF">BDV33DRAFT_198556</name>
</gene>
<dbReference type="GO" id="GO:0016829">
    <property type="term" value="F:lyase activity"/>
    <property type="evidence" value="ECO:0007669"/>
    <property type="project" value="UniProtKB-KW"/>
</dbReference>
<evidence type="ECO:0000313" key="5">
    <source>
        <dbReference type="Proteomes" id="UP000326799"/>
    </source>
</evidence>
<keyword evidence="2" id="KW-0456">Lyase</keyword>
<keyword evidence="5" id="KW-1185">Reference proteome</keyword>
<feature type="domain" description="Phosphomevalonate dehydratase large subunit-like" evidence="3">
    <location>
        <begin position="23"/>
        <end position="111"/>
    </location>
</feature>
<dbReference type="Proteomes" id="UP000326799">
    <property type="component" value="Unassembled WGS sequence"/>
</dbReference>
<organism evidence="4 5">
    <name type="scientific">Aspergillus novoparasiticus</name>
    <dbReference type="NCBI Taxonomy" id="986946"/>
    <lineage>
        <taxon>Eukaryota</taxon>
        <taxon>Fungi</taxon>
        <taxon>Dikarya</taxon>
        <taxon>Ascomycota</taxon>
        <taxon>Pezizomycotina</taxon>
        <taxon>Eurotiomycetes</taxon>
        <taxon>Eurotiomycetidae</taxon>
        <taxon>Eurotiales</taxon>
        <taxon>Aspergillaceae</taxon>
        <taxon>Aspergillus</taxon>
        <taxon>Aspergillus subgen. Circumdati</taxon>
    </lineage>
</organism>
<protein>
    <recommendedName>
        <fullName evidence="3">Phosphomevalonate dehydratase large subunit-like domain-containing protein</fullName>
    </recommendedName>
</protein>
<dbReference type="Gene3D" id="3.40.50.720">
    <property type="entry name" value="NAD(P)-binding Rossmann-like Domain"/>
    <property type="match status" value="1"/>
</dbReference>
<evidence type="ECO:0000256" key="2">
    <source>
        <dbReference type="ARBA" id="ARBA00023239"/>
    </source>
</evidence>
<dbReference type="PANTHER" id="PTHR36577:SF3">
    <property type="entry name" value="DUF521 DOMAIN PROTEIN (AFU_ORTHOLOGUE AFUA_6G00490)"/>
    <property type="match status" value="1"/>
</dbReference>
<proteinExistence type="predicted"/>
<accession>A0A5N6F999</accession>
<dbReference type="PANTHER" id="PTHR36577">
    <property type="entry name" value="DUF521 DOMAIN PROTEIN (AFU_ORTHOLOGUE AFUA_6G00490)"/>
    <property type="match status" value="1"/>
</dbReference>
<dbReference type="InterPro" id="IPR007506">
    <property type="entry name" value="PMDh-L-like_dom"/>
</dbReference>
<dbReference type="InterPro" id="IPR036291">
    <property type="entry name" value="NAD(P)-bd_dom_sf"/>
</dbReference>
<sequence length="216" mass="22944">MADATCVVTGSSRGIGTANTIRLAEQGASVDSLASLHPKRWRALGVNAEFGSPCDELAKAFVDMGGNISSTCAPYLLDTAPKLGDPVAWGESNAIIYANGVLGARTLENPQCTRGSDYLNWPRTEDWSVFGRKSLCVYLAQTRIPVVTGLQHLKPNSDDFKAFSAAFATSCSAPMFHIVNLTPEAPTLQAVCCKGIYPQAIDVDCKDLDAISAAKN</sequence>
<dbReference type="AlphaFoldDB" id="A0A5N6F999"/>
<evidence type="ECO:0000259" key="3">
    <source>
        <dbReference type="Pfam" id="PF04412"/>
    </source>
</evidence>
<evidence type="ECO:0000256" key="1">
    <source>
        <dbReference type="ARBA" id="ARBA00023004"/>
    </source>
</evidence>
<feature type="domain" description="Phosphomevalonate dehydratase large subunit-like" evidence="3">
    <location>
        <begin position="126"/>
        <end position="211"/>
    </location>
</feature>
<dbReference type="EMBL" id="ML733394">
    <property type="protein sequence ID" value="KAB8225645.1"/>
    <property type="molecule type" value="Genomic_DNA"/>
</dbReference>
<reference evidence="4 5" key="1">
    <citation type="submission" date="2019-04" db="EMBL/GenBank/DDBJ databases">
        <title>Fungal friends and foes A comparative genomics study of 23 Aspergillus species from section Flavi.</title>
        <authorList>
            <consortium name="DOE Joint Genome Institute"/>
            <person name="Kjaerbolling I."/>
            <person name="Vesth T.C."/>
            <person name="Frisvad J.C."/>
            <person name="Nybo J.L."/>
            <person name="Theobald S."/>
            <person name="Kildgaard S."/>
            <person name="Petersen T.I."/>
            <person name="Kuo A."/>
            <person name="Sato A."/>
            <person name="Lyhne E.K."/>
            <person name="Kogle M.E."/>
            <person name="Wiebenga A."/>
            <person name="Kun R.S."/>
            <person name="Lubbers R.J."/>
            <person name="Makela M.R."/>
            <person name="Barry K."/>
            <person name="Chovatia M."/>
            <person name="Clum A."/>
            <person name="Daum C."/>
            <person name="Haridas S."/>
            <person name="He G."/>
            <person name="LaButti K."/>
            <person name="Lipzen A."/>
            <person name="Mondo S."/>
            <person name="Pangilinan J."/>
            <person name="Riley R."/>
            <person name="Salamov A."/>
            <person name="Simmons B.A."/>
            <person name="Magnuson J.K."/>
            <person name="Henrissat B."/>
            <person name="Mortensen U.H."/>
            <person name="Larsen T.O."/>
            <person name="De vries R.P."/>
            <person name="Grigoriev I.V."/>
            <person name="Machida M."/>
            <person name="Baker S.E."/>
            <person name="Andersen M.R."/>
        </authorList>
    </citation>
    <scope>NUCLEOTIDE SEQUENCE [LARGE SCALE GENOMIC DNA]</scope>
    <source>
        <strain evidence="4 5">CBS 126849</strain>
    </source>
</reference>
<dbReference type="SUPFAM" id="SSF51735">
    <property type="entry name" value="NAD(P)-binding Rossmann-fold domains"/>
    <property type="match status" value="1"/>
</dbReference>
<evidence type="ECO:0000313" key="4">
    <source>
        <dbReference type="EMBL" id="KAB8225645.1"/>
    </source>
</evidence>
<keyword evidence="1" id="KW-0408">Iron</keyword>